<dbReference type="OrthoDB" id="1844152at2759"/>
<dbReference type="STRING" id="1160497.A0A1L9V9D0"/>
<accession>A0A1L9V9D0</accession>
<proteinExistence type="predicted"/>
<reference evidence="2" key="1">
    <citation type="journal article" date="2017" name="Genome Biol.">
        <title>Comparative genomics reveals high biological diversity and specific adaptations in the industrially and medically important fungal genus Aspergillus.</title>
        <authorList>
            <person name="de Vries R.P."/>
            <person name="Riley R."/>
            <person name="Wiebenga A."/>
            <person name="Aguilar-Osorio G."/>
            <person name="Amillis S."/>
            <person name="Uchima C.A."/>
            <person name="Anderluh G."/>
            <person name="Asadollahi M."/>
            <person name="Askin M."/>
            <person name="Barry K."/>
            <person name="Battaglia E."/>
            <person name="Bayram O."/>
            <person name="Benocci T."/>
            <person name="Braus-Stromeyer S.A."/>
            <person name="Caldana C."/>
            <person name="Canovas D."/>
            <person name="Cerqueira G.C."/>
            <person name="Chen F."/>
            <person name="Chen W."/>
            <person name="Choi C."/>
            <person name="Clum A."/>
            <person name="Dos Santos R.A."/>
            <person name="Damasio A.R."/>
            <person name="Diallinas G."/>
            <person name="Emri T."/>
            <person name="Fekete E."/>
            <person name="Flipphi M."/>
            <person name="Freyberg S."/>
            <person name="Gallo A."/>
            <person name="Gournas C."/>
            <person name="Habgood R."/>
            <person name="Hainaut M."/>
            <person name="Harispe M.L."/>
            <person name="Henrissat B."/>
            <person name="Hilden K.S."/>
            <person name="Hope R."/>
            <person name="Hossain A."/>
            <person name="Karabika E."/>
            <person name="Karaffa L."/>
            <person name="Karanyi Z."/>
            <person name="Krasevec N."/>
            <person name="Kuo A."/>
            <person name="Kusch H."/>
            <person name="LaButti K."/>
            <person name="Lagendijk E.L."/>
            <person name="Lapidus A."/>
            <person name="Levasseur A."/>
            <person name="Lindquist E."/>
            <person name="Lipzen A."/>
            <person name="Logrieco A.F."/>
            <person name="MacCabe A."/>
            <person name="Maekelae M.R."/>
            <person name="Malavazi I."/>
            <person name="Melin P."/>
            <person name="Meyer V."/>
            <person name="Mielnichuk N."/>
            <person name="Miskei M."/>
            <person name="Molnar A.P."/>
            <person name="Mule G."/>
            <person name="Ngan C.Y."/>
            <person name="Orejas M."/>
            <person name="Orosz E."/>
            <person name="Ouedraogo J.P."/>
            <person name="Overkamp K.M."/>
            <person name="Park H.-S."/>
            <person name="Perrone G."/>
            <person name="Piumi F."/>
            <person name="Punt P.J."/>
            <person name="Ram A.F."/>
            <person name="Ramon A."/>
            <person name="Rauscher S."/>
            <person name="Record E."/>
            <person name="Riano-Pachon D.M."/>
            <person name="Robert V."/>
            <person name="Roehrig J."/>
            <person name="Ruller R."/>
            <person name="Salamov A."/>
            <person name="Salih N.S."/>
            <person name="Samson R.A."/>
            <person name="Sandor E."/>
            <person name="Sanguinetti M."/>
            <person name="Schuetze T."/>
            <person name="Sepcic K."/>
            <person name="Shelest E."/>
            <person name="Sherlock G."/>
            <person name="Sophianopoulou V."/>
            <person name="Squina F.M."/>
            <person name="Sun H."/>
            <person name="Susca A."/>
            <person name="Todd R.B."/>
            <person name="Tsang A."/>
            <person name="Unkles S.E."/>
            <person name="van de Wiele N."/>
            <person name="van Rossen-Uffink D."/>
            <person name="Oliveira J.V."/>
            <person name="Vesth T.C."/>
            <person name="Visser J."/>
            <person name="Yu J.-H."/>
            <person name="Zhou M."/>
            <person name="Andersen M.R."/>
            <person name="Archer D.B."/>
            <person name="Baker S.E."/>
            <person name="Benoit I."/>
            <person name="Brakhage A.A."/>
            <person name="Braus G.H."/>
            <person name="Fischer R."/>
            <person name="Frisvad J.C."/>
            <person name="Goldman G.H."/>
            <person name="Houbraken J."/>
            <person name="Oakley B."/>
            <person name="Pocsi I."/>
            <person name="Scazzocchio C."/>
            <person name="Seiboth B."/>
            <person name="vanKuyk P.A."/>
            <person name="Wortman J."/>
            <person name="Dyer P.S."/>
            <person name="Grigoriev I.V."/>
        </authorList>
    </citation>
    <scope>NUCLEOTIDE SEQUENCE [LARGE SCALE GENOMIC DNA]</scope>
    <source>
        <strain evidence="2">CBS 516.65</strain>
    </source>
</reference>
<name>A0A1L9V9D0_ASPGL</name>
<dbReference type="GeneID" id="34463843"/>
<dbReference type="RefSeq" id="XP_022397150.1">
    <property type="nucleotide sequence ID" value="XM_022547582.1"/>
</dbReference>
<dbReference type="EMBL" id="KV878911">
    <property type="protein sequence ID" value="OJJ80452.1"/>
    <property type="molecule type" value="Genomic_DNA"/>
</dbReference>
<evidence type="ECO:0000313" key="2">
    <source>
        <dbReference type="Proteomes" id="UP000184300"/>
    </source>
</evidence>
<organism evidence="1 2">
    <name type="scientific">Aspergillus glaucus CBS 516.65</name>
    <dbReference type="NCBI Taxonomy" id="1160497"/>
    <lineage>
        <taxon>Eukaryota</taxon>
        <taxon>Fungi</taxon>
        <taxon>Dikarya</taxon>
        <taxon>Ascomycota</taxon>
        <taxon>Pezizomycotina</taxon>
        <taxon>Eurotiomycetes</taxon>
        <taxon>Eurotiomycetidae</taxon>
        <taxon>Eurotiales</taxon>
        <taxon>Aspergillaceae</taxon>
        <taxon>Aspergillus</taxon>
        <taxon>Aspergillus subgen. Aspergillus</taxon>
    </lineage>
</organism>
<dbReference type="VEuPathDB" id="FungiDB:ASPGLDRAFT_51682"/>
<dbReference type="AlphaFoldDB" id="A0A1L9V9D0"/>
<protein>
    <submittedName>
        <fullName evidence="1">Uncharacterized protein</fullName>
    </submittedName>
</protein>
<dbReference type="Proteomes" id="UP000184300">
    <property type="component" value="Unassembled WGS sequence"/>
</dbReference>
<evidence type="ECO:0000313" key="1">
    <source>
        <dbReference type="EMBL" id="OJJ80452.1"/>
    </source>
</evidence>
<keyword evidence="2" id="KW-1185">Reference proteome</keyword>
<gene>
    <name evidence="1" type="ORF">ASPGLDRAFT_51682</name>
</gene>
<sequence length="81" mass="9118">MRGFKLHRIYWYLALVEEKRVHTLAGDCLLSALEIAFPITAYTIGMMNYAVAGPEYTDVLRDEIHSALDATGGEWSVDILD</sequence>